<evidence type="ECO:0000313" key="2">
    <source>
        <dbReference type="EMBL" id="SUZ76353.1"/>
    </source>
</evidence>
<dbReference type="Pfam" id="PF05378">
    <property type="entry name" value="Hydant_A_N"/>
    <property type="match status" value="1"/>
</dbReference>
<dbReference type="InterPro" id="IPR008040">
    <property type="entry name" value="Hydant_A_N"/>
</dbReference>
<dbReference type="PANTHER" id="PTHR11365:SF23">
    <property type="entry name" value="HYPOTHETICAL 5-OXOPROLINASE (EUROFUNG)-RELATED"/>
    <property type="match status" value="1"/>
</dbReference>
<accession>A0A381QFD0</accession>
<dbReference type="GO" id="GO:0017168">
    <property type="term" value="F:5-oxoprolinase (ATP-hydrolyzing) activity"/>
    <property type="evidence" value="ECO:0007669"/>
    <property type="project" value="TreeGrafter"/>
</dbReference>
<dbReference type="EMBL" id="UINC01001275">
    <property type="protein sequence ID" value="SUZ76353.1"/>
    <property type="molecule type" value="Genomic_DNA"/>
</dbReference>
<dbReference type="PANTHER" id="PTHR11365">
    <property type="entry name" value="5-OXOPROLINASE RELATED"/>
    <property type="match status" value="1"/>
</dbReference>
<dbReference type="Gene3D" id="3.30.420.40">
    <property type="match status" value="1"/>
</dbReference>
<feature type="domain" description="Hydantoinase/oxoprolinase N-terminal" evidence="1">
    <location>
        <begin position="5"/>
        <end position="99"/>
    </location>
</feature>
<gene>
    <name evidence="2" type="ORF">METZ01_LOCUS29207</name>
</gene>
<dbReference type="InterPro" id="IPR043129">
    <property type="entry name" value="ATPase_NBD"/>
</dbReference>
<feature type="non-terminal residue" evidence="2">
    <location>
        <position position="100"/>
    </location>
</feature>
<proteinExistence type="predicted"/>
<sequence length="100" mass="10580">MVWTVGVDVGGTFTDFFAVDESNGSVHVGKFPSTPGNPAHAVLNGLETLAQEHGLNLNELRQFSHGTTVATNALLQRRGGDVMLLTTAGFADLLDIGRQT</sequence>
<evidence type="ECO:0000259" key="1">
    <source>
        <dbReference type="Pfam" id="PF05378"/>
    </source>
</evidence>
<dbReference type="GO" id="GO:0005829">
    <property type="term" value="C:cytosol"/>
    <property type="evidence" value="ECO:0007669"/>
    <property type="project" value="TreeGrafter"/>
</dbReference>
<protein>
    <recommendedName>
        <fullName evidence="1">Hydantoinase/oxoprolinase N-terminal domain-containing protein</fullName>
    </recommendedName>
</protein>
<reference evidence="2" key="1">
    <citation type="submission" date="2018-05" db="EMBL/GenBank/DDBJ databases">
        <authorList>
            <person name="Lanie J.A."/>
            <person name="Ng W.-L."/>
            <person name="Kazmierczak K.M."/>
            <person name="Andrzejewski T.M."/>
            <person name="Davidsen T.M."/>
            <person name="Wayne K.J."/>
            <person name="Tettelin H."/>
            <person name="Glass J.I."/>
            <person name="Rusch D."/>
            <person name="Podicherti R."/>
            <person name="Tsui H.-C.T."/>
            <person name="Winkler M.E."/>
        </authorList>
    </citation>
    <scope>NUCLEOTIDE SEQUENCE</scope>
</reference>
<name>A0A381QFD0_9ZZZZ</name>
<dbReference type="AlphaFoldDB" id="A0A381QFD0"/>
<dbReference type="GO" id="GO:0006749">
    <property type="term" value="P:glutathione metabolic process"/>
    <property type="evidence" value="ECO:0007669"/>
    <property type="project" value="TreeGrafter"/>
</dbReference>
<dbReference type="SUPFAM" id="SSF53067">
    <property type="entry name" value="Actin-like ATPase domain"/>
    <property type="match status" value="1"/>
</dbReference>
<dbReference type="InterPro" id="IPR045079">
    <property type="entry name" value="Oxoprolinase-like"/>
</dbReference>
<organism evidence="2">
    <name type="scientific">marine metagenome</name>
    <dbReference type="NCBI Taxonomy" id="408172"/>
    <lineage>
        <taxon>unclassified sequences</taxon>
        <taxon>metagenomes</taxon>
        <taxon>ecological metagenomes</taxon>
    </lineage>
</organism>